<evidence type="ECO:0000256" key="8">
    <source>
        <dbReference type="ARBA" id="ARBA00022801"/>
    </source>
</evidence>
<comment type="caution">
    <text evidence="18">The sequence shown here is derived from an EMBL/GenBank/DDBJ whole genome shotgun (WGS) entry which is preliminary data.</text>
</comment>
<sequence length="606" mass="64533">MIALLAAATVFGAAPQLPPLPEIRREPQVTYLDRSGAVLGVRGGRYAPPADLAKLPTYVPAAFVAVEDRRFYEHTGFDPVGIARAIVSDLGQGRAAQGASTITQQLARNLFLSSDRTMERKAQELLYAVQLERTYSKRQILSLYLSRIYFGAGAYGIEAASQRYFNKPAARLTLKEAAMLAAIPKSPTNYNPADEPERSDERAGIVLAAMVETGAITPAERAKAMAQKPKVWKSAPTASAQYFLDWVDGQTRQLAGAPRQDLVVETTLDLPTETAAAEATRASVAGHKAQAIEQAALVTVDGAGRVRAMVGGTDYAKSPFNRAVDARRQAGSAWKPFVYLTALEAGRTPDTLVVDEPVTIAGWTPRNYEAGYLGEITLEQALAHSINTVAARLADEVGRPTVAATARRVGIVSPINTDPAMALGTTQVSPLEMAQAYAVFSNGGNRVAAYGVERIRTAGGAVLYQRKPVVWTPVIGNPPLSELNRMLRTVIASGTGVRAAIPRYDLAGKTGTTSDYKDAWFCGFTGGFATVVWMGRDDATPMRKVTGAGAPVELWRNVMSAELKRLPVQPIPAGPAPPPPPLVVVDPATLPPPPPAPAEPAPPPTN</sequence>
<dbReference type="Pfam" id="PF00912">
    <property type="entry name" value="Transgly"/>
    <property type="match status" value="1"/>
</dbReference>
<evidence type="ECO:0000259" key="17">
    <source>
        <dbReference type="Pfam" id="PF00912"/>
    </source>
</evidence>
<evidence type="ECO:0000256" key="13">
    <source>
        <dbReference type="ARBA" id="ARBA00034000"/>
    </source>
</evidence>
<gene>
    <name evidence="18" type="ORF">DJ021_01425</name>
</gene>
<feature type="region of interest" description="Disordered" evidence="15">
    <location>
        <begin position="568"/>
        <end position="606"/>
    </location>
</feature>
<evidence type="ECO:0000256" key="9">
    <source>
        <dbReference type="ARBA" id="ARBA00022960"/>
    </source>
</evidence>
<dbReference type="GO" id="GO:0071555">
    <property type="term" value="P:cell wall organization"/>
    <property type="evidence" value="ECO:0007669"/>
    <property type="project" value="UniProtKB-KW"/>
</dbReference>
<comment type="catalytic activity">
    <reaction evidence="13">
        <text>Preferential cleavage: (Ac)2-L-Lys-D-Ala-|-D-Ala. Also transpeptidation of peptidyl-alanyl moieties that are N-acyl substituents of D-alanine.</text>
        <dbReference type="EC" id="3.4.16.4"/>
    </reaction>
</comment>
<evidence type="ECO:0000256" key="1">
    <source>
        <dbReference type="ARBA" id="ARBA00004752"/>
    </source>
</evidence>
<dbReference type="EMBL" id="QFYP01000001">
    <property type="protein sequence ID" value="RAK61647.1"/>
    <property type="molecule type" value="Genomic_DNA"/>
</dbReference>
<dbReference type="Pfam" id="PF00905">
    <property type="entry name" value="Transpeptidase"/>
    <property type="match status" value="1"/>
</dbReference>
<evidence type="ECO:0000313" key="18">
    <source>
        <dbReference type="EMBL" id="RAK61647.1"/>
    </source>
</evidence>
<dbReference type="InterPro" id="IPR001264">
    <property type="entry name" value="Glyco_trans_51"/>
</dbReference>
<dbReference type="GO" id="GO:0009252">
    <property type="term" value="P:peptidoglycan biosynthetic process"/>
    <property type="evidence" value="ECO:0007669"/>
    <property type="project" value="UniProtKB-UniPathway"/>
</dbReference>
<feature type="compositionally biased region" description="Pro residues" evidence="15">
    <location>
        <begin position="589"/>
        <end position="606"/>
    </location>
</feature>
<evidence type="ECO:0000256" key="12">
    <source>
        <dbReference type="ARBA" id="ARBA00023316"/>
    </source>
</evidence>
<feature type="domain" description="Penicillin-binding protein transpeptidase" evidence="16">
    <location>
        <begin position="300"/>
        <end position="524"/>
    </location>
</feature>
<feature type="compositionally biased region" description="Pro residues" evidence="15">
    <location>
        <begin position="569"/>
        <end position="582"/>
    </location>
</feature>
<dbReference type="GO" id="GO:0009002">
    <property type="term" value="F:serine-type D-Ala-D-Ala carboxypeptidase activity"/>
    <property type="evidence" value="ECO:0007669"/>
    <property type="project" value="UniProtKB-EC"/>
</dbReference>
<protein>
    <submittedName>
        <fullName evidence="18">Penicillin-binding protein</fullName>
    </submittedName>
</protein>
<keyword evidence="4" id="KW-0121">Carboxypeptidase</keyword>
<evidence type="ECO:0000313" key="19">
    <source>
        <dbReference type="Proteomes" id="UP000249842"/>
    </source>
</evidence>
<evidence type="ECO:0000256" key="7">
    <source>
        <dbReference type="ARBA" id="ARBA00022679"/>
    </source>
</evidence>
<dbReference type="OrthoDB" id="9766909at2"/>
<evidence type="ECO:0000256" key="6">
    <source>
        <dbReference type="ARBA" id="ARBA00022676"/>
    </source>
</evidence>
<proteinExistence type="inferred from homology"/>
<organism evidence="18 19">
    <name type="scientific">Phenylobacterium hankyongense</name>
    <dbReference type="NCBI Taxonomy" id="1813876"/>
    <lineage>
        <taxon>Bacteria</taxon>
        <taxon>Pseudomonadati</taxon>
        <taxon>Pseudomonadota</taxon>
        <taxon>Alphaproteobacteria</taxon>
        <taxon>Caulobacterales</taxon>
        <taxon>Caulobacteraceae</taxon>
        <taxon>Phenylobacterium</taxon>
    </lineage>
</organism>
<keyword evidence="19" id="KW-1185">Reference proteome</keyword>
<keyword evidence="12" id="KW-0961">Cell wall biogenesis/degradation</keyword>
<keyword evidence="10" id="KW-0573">Peptidoglycan synthesis</keyword>
<dbReference type="SUPFAM" id="SSF56601">
    <property type="entry name" value="beta-lactamase/transpeptidase-like"/>
    <property type="match status" value="1"/>
</dbReference>
<evidence type="ECO:0000256" key="14">
    <source>
        <dbReference type="ARBA" id="ARBA00049902"/>
    </source>
</evidence>
<evidence type="ECO:0000256" key="5">
    <source>
        <dbReference type="ARBA" id="ARBA00022670"/>
    </source>
</evidence>
<dbReference type="GO" id="GO:0006508">
    <property type="term" value="P:proteolysis"/>
    <property type="evidence" value="ECO:0007669"/>
    <property type="project" value="UniProtKB-KW"/>
</dbReference>
<dbReference type="Gene3D" id="3.40.710.10">
    <property type="entry name" value="DD-peptidase/beta-lactamase superfamily"/>
    <property type="match status" value="1"/>
</dbReference>
<dbReference type="NCBIfam" id="TIGR02074">
    <property type="entry name" value="PBP_1a_fam"/>
    <property type="match status" value="1"/>
</dbReference>
<keyword evidence="11" id="KW-0511">Multifunctional enzyme</keyword>
<dbReference type="InterPro" id="IPR036950">
    <property type="entry name" value="PBP_transglycosylase"/>
</dbReference>
<dbReference type="PANTHER" id="PTHR32282">
    <property type="entry name" value="BINDING PROTEIN TRANSPEPTIDASE, PUTATIVE-RELATED"/>
    <property type="match status" value="1"/>
</dbReference>
<dbReference type="PANTHER" id="PTHR32282:SF33">
    <property type="entry name" value="PEPTIDOGLYCAN GLYCOSYLTRANSFERASE"/>
    <property type="match status" value="1"/>
</dbReference>
<evidence type="ECO:0000256" key="3">
    <source>
        <dbReference type="ARBA" id="ARBA00007739"/>
    </source>
</evidence>
<dbReference type="GO" id="GO:0008658">
    <property type="term" value="F:penicillin binding"/>
    <property type="evidence" value="ECO:0007669"/>
    <property type="project" value="InterPro"/>
</dbReference>
<dbReference type="FunFam" id="1.10.3810.10:FF:000001">
    <property type="entry name" value="Penicillin-binding protein 1A"/>
    <property type="match status" value="1"/>
</dbReference>
<keyword evidence="9" id="KW-0133">Cell shape</keyword>
<dbReference type="Gene3D" id="1.10.3810.10">
    <property type="entry name" value="Biosynthetic peptidoglycan transglycosylase-like"/>
    <property type="match status" value="1"/>
</dbReference>
<evidence type="ECO:0000256" key="11">
    <source>
        <dbReference type="ARBA" id="ARBA00023268"/>
    </source>
</evidence>
<comment type="catalytic activity">
    <reaction evidence="14">
        <text>[GlcNAc-(1-&gt;4)-Mur2Ac(oyl-L-Ala-gamma-D-Glu-L-Lys-D-Ala-D-Ala)](n)-di-trans,octa-cis-undecaprenyl diphosphate + beta-D-GlcNAc-(1-&gt;4)-Mur2Ac(oyl-L-Ala-gamma-D-Glu-L-Lys-D-Ala-D-Ala)-di-trans,octa-cis-undecaprenyl diphosphate = [GlcNAc-(1-&gt;4)-Mur2Ac(oyl-L-Ala-gamma-D-Glu-L-Lys-D-Ala-D-Ala)](n+1)-di-trans,octa-cis-undecaprenyl diphosphate + di-trans,octa-cis-undecaprenyl diphosphate + H(+)</text>
        <dbReference type="Rhea" id="RHEA:23708"/>
        <dbReference type="Rhea" id="RHEA-COMP:9602"/>
        <dbReference type="Rhea" id="RHEA-COMP:9603"/>
        <dbReference type="ChEBI" id="CHEBI:15378"/>
        <dbReference type="ChEBI" id="CHEBI:58405"/>
        <dbReference type="ChEBI" id="CHEBI:60033"/>
        <dbReference type="ChEBI" id="CHEBI:78435"/>
        <dbReference type="EC" id="2.4.99.28"/>
    </reaction>
</comment>
<dbReference type="GO" id="GO:0008360">
    <property type="term" value="P:regulation of cell shape"/>
    <property type="evidence" value="ECO:0007669"/>
    <property type="project" value="UniProtKB-KW"/>
</dbReference>
<reference evidence="19" key="1">
    <citation type="submission" date="2018-05" db="EMBL/GenBank/DDBJ databases">
        <authorList>
            <person name="Li X."/>
        </authorList>
    </citation>
    <scope>NUCLEOTIDE SEQUENCE [LARGE SCALE GENOMIC DNA]</scope>
    <source>
        <strain evidence="19">HKS-05</strain>
    </source>
</reference>
<keyword evidence="6" id="KW-0328">Glycosyltransferase</keyword>
<dbReference type="UniPathway" id="UPA00219"/>
<comment type="pathway">
    <text evidence="1">Cell wall biogenesis; peptidoglycan biosynthesis.</text>
</comment>
<evidence type="ECO:0000256" key="10">
    <source>
        <dbReference type="ARBA" id="ARBA00022984"/>
    </source>
</evidence>
<comment type="similarity">
    <text evidence="2">In the C-terminal section; belongs to the transpeptidase family.</text>
</comment>
<name>A0A328B468_9CAUL</name>
<dbReference type="InterPro" id="IPR050396">
    <property type="entry name" value="Glycosyltr_51/Transpeptidase"/>
</dbReference>
<keyword evidence="5" id="KW-0645">Protease</keyword>
<dbReference type="SUPFAM" id="SSF53955">
    <property type="entry name" value="Lysozyme-like"/>
    <property type="match status" value="1"/>
</dbReference>
<evidence type="ECO:0000256" key="15">
    <source>
        <dbReference type="SAM" id="MobiDB-lite"/>
    </source>
</evidence>
<dbReference type="GO" id="GO:0030288">
    <property type="term" value="C:outer membrane-bounded periplasmic space"/>
    <property type="evidence" value="ECO:0007669"/>
    <property type="project" value="TreeGrafter"/>
</dbReference>
<evidence type="ECO:0000256" key="4">
    <source>
        <dbReference type="ARBA" id="ARBA00022645"/>
    </source>
</evidence>
<feature type="domain" description="Glycosyl transferase family 51" evidence="17">
    <location>
        <begin position="49"/>
        <end position="210"/>
    </location>
</feature>
<dbReference type="InterPro" id="IPR012338">
    <property type="entry name" value="Beta-lactam/transpept-like"/>
</dbReference>
<keyword evidence="7" id="KW-0808">Transferase</keyword>
<dbReference type="GO" id="GO:0008955">
    <property type="term" value="F:peptidoglycan glycosyltransferase activity"/>
    <property type="evidence" value="ECO:0007669"/>
    <property type="project" value="UniProtKB-EC"/>
</dbReference>
<dbReference type="InterPro" id="IPR023346">
    <property type="entry name" value="Lysozyme-like_dom_sf"/>
</dbReference>
<dbReference type="RefSeq" id="WP_111458934.1">
    <property type="nucleotide sequence ID" value="NZ_QFYP01000001.1"/>
</dbReference>
<dbReference type="AlphaFoldDB" id="A0A328B468"/>
<evidence type="ECO:0000259" key="16">
    <source>
        <dbReference type="Pfam" id="PF00905"/>
    </source>
</evidence>
<dbReference type="InterPro" id="IPR001460">
    <property type="entry name" value="PCN-bd_Tpept"/>
</dbReference>
<evidence type="ECO:0000256" key="2">
    <source>
        <dbReference type="ARBA" id="ARBA00007090"/>
    </source>
</evidence>
<dbReference type="Proteomes" id="UP000249842">
    <property type="component" value="Unassembled WGS sequence"/>
</dbReference>
<comment type="similarity">
    <text evidence="3">In the N-terminal section; belongs to the glycosyltransferase 51 family.</text>
</comment>
<accession>A0A328B468</accession>
<keyword evidence="8" id="KW-0378">Hydrolase</keyword>